<proteinExistence type="predicted"/>
<protein>
    <recommendedName>
        <fullName evidence="3">Clp R domain-containing protein</fullName>
    </recommendedName>
</protein>
<organism evidence="1 2">
    <name type="scientific">Nocardioides caricicola</name>
    <dbReference type="NCBI Taxonomy" id="634770"/>
    <lineage>
        <taxon>Bacteria</taxon>
        <taxon>Bacillati</taxon>
        <taxon>Actinomycetota</taxon>
        <taxon>Actinomycetes</taxon>
        <taxon>Propionibacteriales</taxon>
        <taxon>Nocardioidaceae</taxon>
        <taxon>Nocardioides</taxon>
    </lineage>
</organism>
<reference evidence="2" key="1">
    <citation type="journal article" date="2019" name="Int. J. Syst. Evol. Microbiol.">
        <title>The Global Catalogue of Microorganisms (GCM) 10K type strain sequencing project: providing services to taxonomists for standard genome sequencing and annotation.</title>
        <authorList>
            <consortium name="The Broad Institute Genomics Platform"/>
            <consortium name="The Broad Institute Genome Sequencing Center for Infectious Disease"/>
            <person name="Wu L."/>
            <person name="Ma J."/>
        </authorList>
    </citation>
    <scope>NUCLEOTIDE SEQUENCE [LARGE SCALE GENOMIC DNA]</scope>
    <source>
        <strain evidence="2">KACC 13778</strain>
    </source>
</reference>
<dbReference type="Proteomes" id="UP001595956">
    <property type="component" value="Unassembled WGS sequence"/>
</dbReference>
<name>A0ABW0N598_9ACTN</name>
<evidence type="ECO:0000313" key="1">
    <source>
        <dbReference type="EMBL" id="MFC5494034.1"/>
    </source>
</evidence>
<comment type="caution">
    <text evidence="1">The sequence shown here is derived from an EMBL/GenBank/DDBJ whole genome shotgun (WGS) entry which is preliminary data.</text>
</comment>
<sequence length="194" mass="20740">MEPNQLTGVTLDRLVAALEAAHSDVRDRIPDAMLVAEHLSDLGDDLIEHVVSTARAQGVSWSEIGTRMGVSKQAAQQRLAKAAQVELEPLSPEQGFTRFTIDARNVLITAHEAARVRQEPFVTRARIAVAAGFESAAALLPEPGATSHDLVPYDDEAQRALARSFEVAIAEGADMVEVRHVIEALGSDVAASDA</sequence>
<keyword evidence="2" id="KW-1185">Reference proteome</keyword>
<evidence type="ECO:0000313" key="2">
    <source>
        <dbReference type="Proteomes" id="UP001595956"/>
    </source>
</evidence>
<evidence type="ECO:0008006" key="3">
    <source>
        <dbReference type="Google" id="ProtNLM"/>
    </source>
</evidence>
<gene>
    <name evidence="1" type="ORF">ACFPKY_13035</name>
</gene>
<dbReference type="EMBL" id="JBHSMD010000004">
    <property type="protein sequence ID" value="MFC5494034.1"/>
    <property type="molecule type" value="Genomic_DNA"/>
</dbReference>
<dbReference type="RefSeq" id="WP_345179386.1">
    <property type="nucleotide sequence ID" value="NZ_BAABFQ010000007.1"/>
</dbReference>
<accession>A0ABW0N598</accession>